<feature type="binding site" evidence="11">
    <location>
        <position position="203"/>
    </location>
    <ligand>
        <name>[4Fe-4S] cluster</name>
        <dbReference type="ChEBI" id="CHEBI:49883"/>
        <label>2</label>
    </ligand>
</feature>
<dbReference type="GO" id="GO:0009061">
    <property type="term" value="P:anaerobic respiration"/>
    <property type="evidence" value="ECO:0007669"/>
    <property type="project" value="TreeGrafter"/>
</dbReference>
<feature type="domain" description="NADH:ubiquinone oxidoreductase-like 20kDa subunit" evidence="12">
    <location>
        <begin position="12"/>
        <end position="175"/>
    </location>
</feature>
<dbReference type="GO" id="GO:0051539">
    <property type="term" value="F:4 iron, 4 sulfur cluster binding"/>
    <property type="evidence" value="ECO:0007669"/>
    <property type="project" value="UniProtKB-KW"/>
</dbReference>
<evidence type="ECO:0000256" key="6">
    <source>
        <dbReference type="ARBA" id="ARBA00022723"/>
    </source>
</evidence>
<dbReference type="InterPro" id="IPR037024">
    <property type="entry name" value="NiFe_Hase_small_N_sf"/>
</dbReference>
<feature type="binding site" evidence="11">
    <location>
        <position position="230"/>
    </location>
    <ligand>
        <name>[4Fe-4S] cluster</name>
        <dbReference type="ChEBI" id="CHEBI:49883"/>
        <label>2</label>
    </ligand>
</feature>
<evidence type="ECO:0000256" key="7">
    <source>
        <dbReference type="ARBA" id="ARBA00022729"/>
    </source>
</evidence>
<dbReference type="OrthoDB" id="9766729at2"/>
<dbReference type="PANTHER" id="PTHR30013:SF5">
    <property type="entry name" value="HYDROGENASE SMALL SUBUNIT"/>
    <property type="match status" value="1"/>
</dbReference>
<dbReference type="GO" id="GO:0030313">
    <property type="term" value="C:cell envelope"/>
    <property type="evidence" value="ECO:0007669"/>
    <property type="project" value="UniProtKB-SubCell"/>
</dbReference>
<dbReference type="PRINTS" id="PR00614">
    <property type="entry name" value="NIHGNASESMLL"/>
</dbReference>
<keyword evidence="9 11" id="KW-0408">Iron</keyword>
<dbReference type="Pfam" id="PF01058">
    <property type="entry name" value="Oxidored_q6"/>
    <property type="match status" value="1"/>
</dbReference>
<dbReference type="STRING" id="1524460.IX84_04845"/>
<reference evidence="14 15" key="1">
    <citation type="journal article" date="2014" name="Int. J. Syst. Evol. Microbiol.">
        <title>Phaeodactylibacter xiamenensis gen. nov., sp. nov., a member of the family Saprospiraceae isolated from the marine alga Phaeodactylum tricornutum.</title>
        <authorList>
            <person name="Chen Z.Jr."/>
            <person name="Lei X."/>
            <person name="Lai Q."/>
            <person name="Li Y."/>
            <person name="Zhang B."/>
            <person name="Zhang J."/>
            <person name="Zhang H."/>
            <person name="Yang L."/>
            <person name="Zheng W."/>
            <person name="Tian Y."/>
            <person name="Yu Z."/>
            <person name="Xu H.Jr."/>
            <person name="Zheng T."/>
        </authorList>
    </citation>
    <scope>NUCLEOTIDE SEQUENCE [LARGE SCALE GENOMIC DNA]</scope>
    <source>
        <strain evidence="14 15">KD52</strain>
    </source>
</reference>
<protein>
    <submittedName>
        <fullName evidence="14">Hydrogenase</fullName>
    </submittedName>
</protein>
<dbReference type="AlphaFoldDB" id="A0A098SBR4"/>
<evidence type="ECO:0000256" key="1">
    <source>
        <dbReference type="ARBA" id="ARBA00001966"/>
    </source>
</evidence>
<evidence type="ECO:0000256" key="2">
    <source>
        <dbReference type="ARBA" id="ARBA00004196"/>
    </source>
</evidence>
<name>A0A098SBR4_9BACT</name>
<dbReference type="PANTHER" id="PTHR30013">
    <property type="entry name" value="NIFE / NIFESE HYDROGENASE SMALL SUBUNIT FAMILY MEMBER"/>
    <property type="match status" value="1"/>
</dbReference>
<evidence type="ECO:0000256" key="5">
    <source>
        <dbReference type="ARBA" id="ARBA00022485"/>
    </source>
</evidence>
<evidence type="ECO:0000256" key="8">
    <source>
        <dbReference type="ARBA" id="ARBA00023002"/>
    </source>
</evidence>
<proteinExistence type="inferred from homology"/>
<comment type="subcellular location">
    <subcellularLocation>
        <location evidence="2">Cell envelope</location>
    </subcellularLocation>
</comment>
<dbReference type="InterPro" id="IPR027394">
    <property type="entry name" value="Cytochrome-c3_hydrogenase_C"/>
</dbReference>
<evidence type="ECO:0000256" key="3">
    <source>
        <dbReference type="ARBA" id="ARBA00006605"/>
    </source>
</evidence>
<dbReference type="RefSeq" id="WP_044216925.1">
    <property type="nucleotide sequence ID" value="NZ_JBKAGJ010000001.1"/>
</dbReference>
<keyword evidence="7" id="KW-0732">Signal</keyword>
<evidence type="ECO:0000256" key="10">
    <source>
        <dbReference type="ARBA" id="ARBA00023014"/>
    </source>
</evidence>
<dbReference type="GO" id="GO:0009375">
    <property type="term" value="C:ferredoxin hydrogenase complex"/>
    <property type="evidence" value="ECO:0007669"/>
    <property type="project" value="InterPro"/>
</dbReference>
<evidence type="ECO:0000259" key="13">
    <source>
        <dbReference type="Pfam" id="PF14720"/>
    </source>
</evidence>
<keyword evidence="10 11" id="KW-0411">Iron-sulfur</keyword>
<feature type="binding site" evidence="11">
    <location>
        <position position="223"/>
    </location>
    <ligand>
        <name>[4Fe-4S] cluster</name>
        <dbReference type="ChEBI" id="CHEBI:49883"/>
        <label>2</label>
    </ligand>
</feature>
<comment type="subunit">
    <text evidence="4">Heterodimer of a large and a small subunit.</text>
</comment>
<dbReference type="Gene3D" id="4.10.480.10">
    <property type="entry name" value="Cytochrome-c3 hydrogenase, C-terminal domain"/>
    <property type="match status" value="1"/>
</dbReference>
<accession>A0A098SBR4</accession>
<feature type="binding site" evidence="11">
    <location>
        <position position="260"/>
    </location>
    <ligand>
        <name>[3Fe-4S] cluster</name>
        <dbReference type="ChEBI" id="CHEBI:21137"/>
    </ligand>
</feature>
<dbReference type="PIRSF" id="PIRSF000310">
    <property type="entry name" value="NiFe_hyd_ssu"/>
    <property type="match status" value="1"/>
</dbReference>
<organism evidence="14 15">
    <name type="scientific">Phaeodactylibacter xiamenensis</name>
    <dbReference type="NCBI Taxonomy" id="1524460"/>
    <lineage>
        <taxon>Bacteria</taxon>
        <taxon>Pseudomonadati</taxon>
        <taxon>Bacteroidota</taxon>
        <taxon>Saprospiria</taxon>
        <taxon>Saprospirales</taxon>
        <taxon>Haliscomenobacteraceae</taxon>
        <taxon>Phaeodactylibacter</taxon>
    </lineage>
</organism>
<dbReference type="GO" id="GO:0008901">
    <property type="term" value="F:ferredoxin hydrogenase activity"/>
    <property type="evidence" value="ECO:0007669"/>
    <property type="project" value="InterPro"/>
</dbReference>
<evidence type="ECO:0000256" key="4">
    <source>
        <dbReference type="ARBA" id="ARBA00011771"/>
    </source>
</evidence>
<dbReference type="GO" id="GO:0046872">
    <property type="term" value="F:metal ion binding"/>
    <property type="evidence" value="ECO:0007669"/>
    <property type="project" value="UniProtKB-KW"/>
</dbReference>
<evidence type="ECO:0000256" key="11">
    <source>
        <dbReference type="PIRSR" id="PIRSR000310-1"/>
    </source>
</evidence>
<dbReference type="InterPro" id="IPR006137">
    <property type="entry name" value="NADH_UbQ_OxRdtase-like_20kDa"/>
</dbReference>
<evidence type="ECO:0000313" key="14">
    <source>
        <dbReference type="EMBL" id="KGE89103.1"/>
    </source>
</evidence>
<keyword evidence="6 11" id="KW-0479">Metal-binding</keyword>
<evidence type="ECO:0000313" key="15">
    <source>
        <dbReference type="Proteomes" id="UP000029736"/>
    </source>
</evidence>
<dbReference type="GO" id="GO:0016020">
    <property type="term" value="C:membrane"/>
    <property type="evidence" value="ECO:0007669"/>
    <property type="project" value="TreeGrafter"/>
</dbReference>
<evidence type="ECO:0000256" key="9">
    <source>
        <dbReference type="ARBA" id="ARBA00023004"/>
    </source>
</evidence>
<dbReference type="Gene3D" id="3.40.50.700">
    <property type="entry name" value="NADH:ubiquinone oxidoreductase-like, 20kDa subunit"/>
    <property type="match status" value="1"/>
</dbReference>
<keyword evidence="5 11" id="KW-0004">4Fe-4S</keyword>
<sequence>MANILWLQGGACSGNTMSFLNAEEPTVVELIVDFGINILWHPTVGLEIGHQVTDLMNDCISGKTQLDIFVFEGSVVEGPDGTGKMNYFADRPMKDWVQELSDAAQFVVAIGDCATWGGIPAVPPNPSESTGMQFHKEAKGGYLGPDFKSKGGLPVINIPGCPAHPDWVTQILVAIATGRIGDVLLDDFHRPKTFFTDFVQNGCPNAISFAQKVDGHFGKRGGCLFYEVGCRGPMTRASCNRILWNRQSSKTRANHPCLGCTEPGFPHHDLKKGSVFKTLKYLGFLPQDTPAGTNKLAYYSRAGFEKVMGTLENVMGVNKEHFETSK</sequence>
<gene>
    <name evidence="14" type="ORF">IX84_04845</name>
</gene>
<dbReference type="GO" id="GO:0044569">
    <property type="term" value="C:[Ni-Fe] hydrogenase complex"/>
    <property type="evidence" value="ECO:0007669"/>
    <property type="project" value="TreeGrafter"/>
</dbReference>
<keyword evidence="11" id="KW-0003">3Fe-4S</keyword>
<feature type="binding site" evidence="11">
    <location>
        <position position="113"/>
    </location>
    <ligand>
        <name>[4Fe-4S] cluster</name>
        <dbReference type="ChEBI" id="CHEBI:49883"/>
        <label>1</label>
    </ligand>
</feature>
<feature type="binding site" evidence="11">
    <location>
        <position position="257"/>
    </location>
    <ligand>
        <name>[3Fe-4S] cluster</name>
        <dbReference type="ChEBI" id="CHEBI:21137"/>
    </ligand>
</feature>
<feature type="domain" description="Cytochrome-c3 hydrogenase C-terminal" evidence="13">
    <location>
        <begin position="196"/>
        <end position="268"/>
    </location>
</feature>
<keyword evidence="8" id="KW-0560">Oxidoreductase</keyword>
<feature type="binding site" evidence="11">
    <location>
        <position position="12"/>
    </location>
    <ligand>
        <name>[4Fe-4S] cluster</name>
        <dbReference type="ChEBI" id="CHEBI:49883"/>
        <label>1</label>
    </ligand>
</feature>
<dbReference type="InterPro" id="IPR037148">
    <property type="entry name" value="NiFe-Hase_small_C_sf"/>
</dbReference>
<dbReference type="EMBL" id="JPOS01000012">
    <property type="protein sequence ID" value="KGE89103.1"/>
    <property type="molecule type" value="Genomic_DNA"/>
</dbReference>
<dbReference type="Pfam" id="PF14720">
    <property type="entry name" value="NiFe_hyd_SSU_C"/>
    <property type="match status" value="1"/>
</dbReference>
<dbReference type="GO" id="GO:0009055">
    <property type="term" value="F:electron transfer activity"/>
    <property type="evidence" value="ECO:0007669"/>
    <property type="project" value="TreeGrafter"/>
</dbReference>
<evidence type="ECO:0000259" key="12">
    <source>
        <dbReference type="Pfam" id="PF01058"/>
    </source>
</evidence>
<feature type="binding site" evidence="11">
    <location>
        <position position="239"/>
    </location>
    <ligand>
        <name>[3Fe-4S] cluster</name>
        <dbReference type="ChEBI" id="CHEBI:21137"/>
    </ligand>
</feature>
<dbReference type="Proteomes" id="UP000029736">
    <property type="component" value="Unassembled WGS sequence"/>
</dbReference>
<comment type="cofactor">
    <cofactor evidence="1">
        <name>[4Fe-4S] cluster</name>
        <dbReference type="ChEBI" id="CHEBI:49883"/>
    </cofactor>
</comment>
<comment type="similarity">
    <text evidence="3">Belongs to the [NiFe]/[NiFeSe] hydrogenase small subunit family.</text>
</comment>
<keyword evidence="15" id="KW-1185">Reference proteome</keyword>
<dbReference type="InterPro" id="IPR001821">
    <property type="entry name" value="NiFe_hydrogenase_ssu"/>
</dbReference>
<feature type="binding site" evidence="11">
    <location>
        <position position="161"/>
    </location>
    <ligand>
        <name>[4Fe-4S] cluster</name>
        <dbReference type="ChEBI" id="CHEBI:49883"/>
        <label>1</label>
    </ligand>
</feature>
<comment type="caution">
    <text evidence="14">The sequence shown here is derived from an EMBL/GenBank/DDBJ whole genome shotgun (WGS) entry which is preliminary data.</text>
</comment>
<dbReference type="SUPFAM" id="SSF56770">
    <property type="entry name" value="HydA/Nqo6-like"/>
    <property type="match status" value="1"/>
</dbReference>
<dbReference type="GO" id="GO:0051538">
    <property type="term" value="F:3 iron, 4 sulfur cluster binding"/>
    <property type="evidence" value="ECO:0007669"/>
    <property type="project" value="UniProtKB-KW"/>
</dbReference>